<dbReference type="PROSITE" id="PS51918">
    <property type="entry name" value="RADICAL_SAM"/>
    <property type="match status" value="1"/>
</dbReference>
<dbReference type="InterPro" id="IPR004559">
    <property type="entry name" value="HemW-like"/>
</dbReference>
<dbReference type="PANTHER" id="PTHR13932:SF5">
    <property type="entry name" value="RADICAL S-ADENOSYL METHIONINE DOMAIN-CONTAINING PROTEIN 1, MITOCHONDRIAL"/>
    <property type="match status" value="1"/>
</dbReference>
<dbReference type="Pfam" id="PF06969">
    <property type="entry name" value="HemN_C"/>
    <property type="match status" value="1"/>
</dbReference>
<comment type="function">
    <text evidence="10">Probably acts as a heme chaperone, transferring heme to an unknown acceptor. Binds one molecule of heme per monomer, possibly covalently. Binds 1 [4Fe-4S] cluster. The cluster is coordinated with 3 cysteines and an exchangeable S-adenosyl-L-methionine.</text>
</comment>
<keyword evidence="13" id="KW-1185">Reference proteome</keyword>
<accession>A0ABS1CM85</accession>
<comment type="subcellular location">
    <subcellularLocation>
        <location evidence="10">Cytoplasm</location>
    </subcellularLocation>
</comment>
<evidence type="ECO:0000256" key="10">
    <source>
        <dbReference type="RuleBase" id="RU364116"/>
    </source>
</evidence>
<sequence length="413" mass="43267">MECHLGADLSAGAGSGVSGTGAHAAAVGQRRLTAGAPPLALYVHLPWCPRKCPYCDFNSHRASEPLPEDAYVDALLADLDAQLGAPAACRGLISIFIGGGTPSLFSGAAVARLLAGIRSRCALAPDAEITLEANPGTVDAGHFRAYRAAGVNRLSIGVQSLSAAHLDALGRIHDPEQARAAVAAARAAGFENINLDMMFGLPRQTPAEARADLDALIALAPEHISYYQLTLEPNTAFAHRPPPVPDHDSLDAMAEAGAARLAAAGYGRYEVSAYARDGYRCRHNLNYWRFGDYLGIGAGAHGKLTDVATGAVVRRSNKRSPADYLARPSKPATRCDLSDADLVLELAMNALRLVDGVESALFAARTGLPPSRLASARARLTAAGLLEPAPERLAATPLGQRFLNDLVAGFAEE</sequence>
<comment type="cofactor">
    <cofactor evidence="1">
        <name>[4Fe-4S] cluster</name>
        <dbReference type="ChEBI" id="CHEBI:49883"/>
    </cofactor>
</comment>
<comment type="similarity">
    <text evidence="2">Belongs to the anaerobic coproporphyrinogen-III oxidase family. HemW subfamily.</text>
</comment>
<evidence type="ECO:0000256" key="1">
    <source>
        <dbReference type="ARBA" id="ARBA00001966"/>
    </source>
</evidence>
<evidence type="ECO:0000256" key="6">
    <source>
        <dbReference type="ARBA" id="ARBA00022723"/>
    </source>
</evidence>
<dbReference type="InterPro" id="IPR007197">
    <property type="entry name" value="rSAM"/>
</dbReference>
<keyword evidence="4 10" id="KW-0349">Heme</keyword>
<dbReference type="SUPFAM" id="SSF102114">
    <property type="entry name" value="Radical SAM enzymes"/>
    <property type="match status" value="1"/>
</dbReference>
<name>A0ABS1CM85_9GAMM</name>
<keyword evidence="9 10" id="KW-0143">Chaperone</keyword>
<evidence type="ECO:0000256" key="7">
    <source>
        <dbReference type="ARBA" id="ARBA00023004"/>
    </source>
</evidence>
<dbReference type="Proteomes" id="UP000748752">
    <property type="component" value="Unassembled WGS sequence"/>
</dbReference>
<dbReference type="SFLD" id="SFLDF00288">
    <property type="entry name" value="HemN-like__clustered_with_nucl"/>
    <property type="match status" value="1"/>
</dbReference>
<evidence type="ECO:0000256" key="9">
    <source>
        <dbReference type="ARBA" id="ARBA00023186"/>
    </source>
</evidence>
<organism evidence="12 13">
    <name type="scientific">Thiohalocapsa halophila</name>
    <dbReference type="NCBI Taxonomy" id="69359"/>
    <lineage>
        <taxon>Bacteria</taxon>
        <taxon>Pseudomonadati</taxon>
        <taxon>Pseudomonadota</taxon>
        <taxon>Gammaproteobacteria</taxon>
        <taxon>Chromatiales</taxon>
        <taxon>Chromatiaceae</taxon>
        <taxon>Thiohalocapsa</taxon>
    </lineage>
</organism>
<dbReference type="SFLD" id="SFLDF00562">
    <property type="entry name" value="HemN-like__clustered_with_heat"/>
    <property type="match status" value="1"/>
</dbReference>
<dbReference type="PANTHER" id="PTHR13932">
    <property type="entry name" value="COPROPORPHYRINIGEN III OXIDASE"/>
    <property type="match status" value="1"/>
</dbReference>
<evidence type="ECO:0000256" key="8">
    <source>
        <dbReference type="ARBA" id="ARBA00023014"/>
    </source>
</evidence>
<comment type="caution">
    <text evidence="12">The sequence shown here is derived from an EMBL/GenBank/DDBJ whole genome shotgun (WGS) entry which is preliminary data.</text>
</comment>
<keyword evidence="8 10" id="KW-0411">Iron-sulfur</keyword>
<reference evidence="12 13" key="1">
    <citation type="journal article" date="2020" name="Microorganisms">
        <title>Osmotic Adaptation and Compatible Solute Biosynthesis of Phototrophic Bacteria as Revealed from Genome Analyses.</title>
        <authorList>
            <person name="Imhoff J.F."/>
            <person name="Rahn T."/>
            <person name="Kunzel S."/>
            <person name="Keller A."/>
            <person name="Neulinger S.C."/>
        </authorList>
    </citation>
    <scope>NUCLEOTIDE SEQUENCE [LARGE SCALE GENOMIC DNA]</scope>
    <source>
        <strain evidence="12 13">DSM 6210</strain>
    </source>
</reference>
<dbReference type="NCBIfam" id="TIGR00539">
    <property type="entry name" value="hemN_rel"/>
    <property type="match status" value="1"/>
</dbReference>
<dbReference type="Pfam" id="PF04055">
    <property type="entry name" value="Radical_SAM"/>
    <property type="match status" value="1"/>
</dbReference>
<evidence type="ECO:0000313" key="13">
    <source>
        <dbReference type="Proteomes" id="UP000748752"/>
    </source>
</evidence>
<dbReference type="InterPro" id="IPR006638">
    <property type="entry name" value="Elp3/MiaA/NifB-like_rSAM"/>
</dbReference>
<keyword evidence="7 10" id="KW-0408">Iron</keyword>
<dbReference type="InterPro" id="IPR013785">
    <property type="entry name" value="Aldolase_TIM"/>
</dbReference>
<dbReference type="InterPro" id="IPR034505">
    <property type="entry name" value="Coproporphyrinogen-III_oxidase"/>
</dbReference>
<keyword evidence="10" id="KW-0004">4Fe-4S</keyword>
<dbReference type="InterPro" id="IPR058240">
    <property type="entry name" value="rSAM_sf"/>
</dbReference>
<keyword evidence="5 10" id="KW-0949">S-adenosyl-L-methionine</keyword>
<keyword evidence="10" id="KW-0963">Cytoplasm</keyword>
<evidence type="ECO:0000256" key="5">
    <source>
        <dbReference type="ARBA" id="ARBA00022691"/>
    </source>
</evidence>
<dbReference type="EMBL" id="NRRV01000065">
    <property type="protein sequence ID" value="MBK1633031.1"/>
    <property type="molecule type" value="Genomic_DNA"/>
</dbReference>
<evidence type="ECO:0000313" key="12">
    <source>
        <dbReference type="EMBL" id="MBK1633031.1"/>
    </source>
</evidence>
<dbReference type="SFLD" id="SFLDS00029">
    <property type="entry name" value="Radical_SAM"/>
    <property type="match status" value="1"/>
</dbReference>
<evidence type="ECO:0000256" key="2">
    <source>
        <dbReference type="ARBA" id="ARBA00006100"/>
    </source>
</evidence>
<dbReference type="SFLD" id="SFLDG01082">
    <property type="entry name" value="B12-binding_domain_containing"/>
    <property type="match status" value="1"/>
</dbReference>
<dbReference type="Gene3D" id="3.20.20.70">
    <property type="entry name" value="Aldolase class I"/>
    <property type="match status" value="1"/>
</dbReference>
<dbReference type="CDD" id="cd01335">
    <property type="entry name" value="Radical_SAM"/>
    <property type="match status" value="1"/>
</dbReference>
<evidence type="ECO:0000256" key="3">
    <source>
        <dbReference type="ARBA" id="ARBA00017228"/>
    </source>
</evidence>
<feature type="domain" description="Radical SAM core" evidence="11">
    <location>
        <begin position="33"/>
        <end position="268"/>
    </location>
</feature>
<evidence type="ECO:0000256" key="4">
    <source>
        <dbReference type="ARBA" id="ARBA00022617"/>
    </source>
</evidence>
<evidence type="ECO:0000259" key="11">
    <source>
        <dbReference type="PROSITE" id="PS51918"/>
    </source>
</evidence>
<gene>
    <name evidence="12" type="ORF">CKO31_20195</name>
</gene>
<dbReference type="SMART" id="SM00729">
    <property type="entry name" value="Elp3"/>
    <property type="match status" value="1"/>
</dbReference>
<protein>
    <recommendedName>
        <fullName evidence="3 10">Heme chaperone HemW</fullName>
    </recommendedName>
</protein>
<dbReference type="SFLD" id="SFLDG01065">
    <property type="entry name" value="anaerobic_coproporphyrinogen-I"/>
    <property type="match status" value="1"/>
</dbReference>
<dbReference type="InterPro" id="IPR010723">
    <property type="entry name" value="HemN_C"/>
</dbReference>
<keyword evidence="6 10" id="KW-0479">Metal-binding</keyword>
<proteinExistence type="inferred from homology"/>